<sequence>MKLRKVKRIRSRVCKRIGTEEAPTTQVEGRMGFCPVGNGCHVAGDRIWRGARCGWMSGPAAPVKGVRSSVTADVVCRSF</sequence>
<accession>A0A835VET3</accession>
<dbReference type="Proteomes" id="UP000639772">
    <property type="component" value="Unassembled WGS sequence"/>
</dbReference>
<protein>
    <submittedName>
        <fullName evidence="1">Uncharacterized protein</fullName>
    </submittedName>
</protein>
<comment type="caution">
    <text evidence="1">The sequence shown here is derived from an EMBL/GenBank/DDBJ whole genome shotgun (WGS) entry which is preliminary data.</text>
</comment>
<dbReference type="EMBL" id="JADCNM010000002">
    <property type="protein sequence ID" value="KAG0494558.1"/>
    <property type="molecule type" value="Genomic_DNA"/>
</dbReference>
<gene>
    <name evidence="1" type="ORF">HPP92_005552</name>
</gene>
<dbReference type="AlphaFoldDB" id="A0A835VET3"/>
<reference evidence="1 2" key="1">
    <citation type="journal article" date="2020" name="Nat. Food">
        <title>A phased Vanilla planifolia genome enables genetic improvement of flavour and production.</title>
        <authorList>
            <person name="Hasing T."/>
            <person name="Tang H."/>
            <person name="Brym M."/>
            <person name="Khazi F."/>
            <person name="Huang T."/>
            <person name="Chambers A.H."/>
        </authorList>
    </citation>
    <scope>NUCLEOTIDE SEQUENCE [LARGE SCALE GENOMIC DNA]</scope>
    <source>
        <tissue evidence="1">Leaf</tissue>
    </source>
</reference>
<proteinExistence type="predicted"/>
<name>A0A835VET3_VANPL</name>
<evidence type="ECO:0000313" key="1">
    <source>
        <dbReference type="EMBL" id="KAG0494558.1"/>
    </source>
</evidence>
<evidence type="ECO:0000313" key="2">
    <source>
        <dbReference type="Proteomes" id="UP000639772"/>
    </source>
</evidence>
<organism evidence="1 2">
    <name type="scientific">Vanilla planifolia</name>
    <name type="common">Vanilla</name>
    <dbReference type="NCBI Taxonomy" id="51239"/>
    <lineage>
        <taxon>Eukaryota</taxon>
        <taxon>Viridiplantae</taxon>
        <taxon>Streptophyta</taxon>
        <taxon>Embryophyta</taxon>
        <taxon>Tracheophyta</taxon>
        <taxon>Spermatophyta</taxon>
        <taxon>Magnoliopsida</taxon>
        <taxon>Liliopsida</taxon>
        <taxon>Asparagales</taxon>
        <taxon>Orchidaceae</taxon>
        <taxon>Vanilloideae</taxon>
        <taxon>Vanilleae</taxon>
        <taxon>Vanilla</taxon>
    </lineage>
</organism>